<dbReference type="Pfam" id="PF03929">
    <property type="entry name" value="PepSY_TM"/>
    <property type="match status" value="1"/>
</dbReference>
<dbReference type="PANTHER" id="PTHR34219">
    <property type="entry name" value="IRON-REGULATED INNER MEMBRANE PROTEIN-RELATED"/>
    <property type="match status" value="1"/>
</dbReference>
<evidence type="ECO:0000313" key="2">
    <source>
        <dbReference type="EMBL" id="RVU03381.1"/>
    </source>
</evidence>
<keyword evidence="3" id="KW-1185">Reference proteome</keyword>
<feature type="transmembrane region" description="Helical" evidence="1">
    <location>
        <begin position="21"/>
        <end position="43"/>
    </location>
</feature>
<dbReference type="Proteomes" id="UP000282837">
    <property type="component" value="Unassembled WGS sequence"/>
</dbReference>
<dbReference type="PANTHER" id="PTHR34219:SF5">
    <property type="entry name" value="BLR4505 PROTEIN"/>
    <property type="match status" value="1"/>
</dbReference>
<proteinExistence type="predicted"/>
<name>A0A437N0D1_9SPHN</name>
<accession>A0A437N0D1</accession>
<dbReference type="InterPro" id="IPR005625">
    <property type="entry name" value="PepSY-ass_TM"/>
</dbReference>
<dbReference type="EMBL" id="SACO01000016">
    <property type="protein sequence ID" value="RVU03381.1"/>
    <property type="molecule type" value="Genomic_DNA"/>
</dbReference>
<feature type="transmembrane region" description="Helical" evidence="1">
    <location>
        <begin position="160"/>
        <end position="181"/>
    </location>
</feature>
<organism evidence="2 3">
    <name type="scientific">Novosphingobium umbonatum</name>
    <dbReference type="NCBI Taxonomy" id="1908524"/>
    <lineage>
        <taxon>Bacteria</taxon>
        <taxon>Pseudomonadati</taxon>
        <taxon>Pseudomonadota</taxon>
        <taxon>Alphaproteobacteria</taxon>
        <taxon>Sphingomonadales</taxon>
        <taxon>Sphingomonadaceae</taxon>
        <taxon>Novosphingobium</taxon>
    </lineage>
</organism>
<evidence type="ECO:0000256" key="1">
    <source>
        <dbReference type="SAM" id="Phobius"/>
    </source>
</evidence>
<protein>
    <recommendedName>
        <fullName evidence="4">PepSY domain-containing protein</fullName>
    </recommendedName>
</protein>
<evidence type="ECO:0008006" key="4">
    <source>
        <dbReference type="Google" id="ProtNLM"/>
    </source>
</evidence>
<dbReference type="RefSeq" id="WP_127711474.1">
    <property type="nucleotide sequence ID" value="NZ_SACO01000016.1"/>
</dbReference>
<dbReference type="AlphaFoldDB" id="A0A437N0D1"/>
<gene>
    <name evidence="2" type="ORF">EOE18_16305</name>
</gene>
<keyword evidence="1" id="KW-0812">Transmembrane</keyword>
<sequence>MAWQAGNWRITRQFWVVAHRWAGLTLALFLAVAGFTGIFLAWIDELEVAAAPQLQLAPPPHAGARPLSTLALREQVLARYPLARIDYLPLHIEEGRSLRLYLTWPAGIQAPDWDDLFLDPYTGKELGRRQWGNIGQGLKNLMPFVYRLHYSLALGPYGTLAFGLAALVWVVDCFVGFYLTLPAGPLRWATWRKAWTLRPRKSGQKLWSYKLNFDLHRAGGLWVWPLLLVFALSSLSFNLPQVYAPILQALGGRDHRALYEGATLPSPRNLPKLAFEPALKRGKWLAEAETAKAGLAMADWGESYLWYIPTTGTYLYGFTSSADISKHGEGSFVAFDSDTGRLRAVQFPTGQTGANTFTTWIEAIHTAHVGGMLWRMGTSLLGAIVTMLCITGVVIWMKKRSARLSRLTKG</sequence>
<feature type="transmembrane region" description="Helical" evidence="1">
    <location>
        <begin position="218"/>
        <end position="237"/>
    </location>
</feature>
<comment type="caution">
    <text evidence="2">The sequence shown here is derived from an EMBL/GenBank/DDBJ whole genome shotgun (WGS) entry which is preliminary data.</text>
</comment>
<dbReference type="OrthoDB" id="6307929at2"/>
<feature type="transmembrane region" description="Helical" evidence="1">
    <location>
        <begin position="379"/>
        <end position="397"/>
    </location>
</feature>
<evidence type="ECO:0000313" key="3">
    <source>
        <dbReference type="Proteomes" id="UP000282837"/>
    </source>
</evidence>
<keyword evidence="1" id="KW-1133">Transmembrane helix</keyword>
<keyword evidence="1" id="KW-0472">Membrane</keyword>
<reference evidence="2 3" key="1">
    <citation type="submission" date="2019-01" db="EMBL/GenBank/DDBJ databases">
        <authorList>
            <person name="Chen W.-M."/>
        </authorList>
    </citation>
    <scope>NUCLEOTIDE SEQUENCE [LARGE SCALE GENOMIC DNA]</scope>
    <source>
        <strain evidence="2 3">FSY-9</strain>
    </source>
</reference>